<proteinExistence type="predicted"/>
<dbReference type="InterPro" id="IPR050904">
    <property type="entry name" value="Adhesion/Biosynth-related"/>
</dbReference>
<dbReference type="GO" id="GO:0005615">
    <property type="term" value="C:extracellular space"/>
    <property type="evidence" value="ECO:0007669"/>
    <property type="project" value="TreeGrafter"/>
</dbReference>
<dbReference type="PANTHER" id="PTHR10900">
    <property type="entry name" value="PERIOSTIN-RELATED"/>
    <property type="match status" value="1"/>
</dbReference>
<name>A0A6F8T763_9GAMM</name>
<dbReference type="FunFam" id="2.30.180.10:FF:000019">
    <property type="entry name" value="Cell surface lipoprotein"/>
    <property type="match status" value="1"/>
</dbReference>
<dbReference type="InterPro" id="IPR000782">
    <property type="entry name" value="FAS1_domain"/>
</dbReference>
<dbReference type="SUPFAM" id="SSF82153">
    <property type="entry name" value="FAS1 domain"/>
    <property type="match status" value="1"/>
</dbReference>
<dbReference type="KEGG" id="lant:TUM19329_28850"/>
<dbReference type="PANTHER" id="PTHR10900:SF77">
    <property type="entry name" value="FI19380P1"/>
    <property type="match status" value="1"/>
</dbReference>
<dbReference type="InterPro" id="IPR036378">
    <property type="entry name" value="FAS1_dom_sf"/>
</dbReference>
<dbReference type="SMART" id="SM00554">
    <property type="entry name" value="FAS1"/>
    <property type="match status" value="1"/>
</dbReference>
<feature type="chain" id="PRO_5026112687" description="FAS1 domain-containing protein" evidence="1">
    <location>
        <begin position="23"/>
        <end position="158"/>
    </location>
</feature>
<evidence type="ECO:0000313" key="4">
    <source>
        <dbReference type="Proteomes" id="UP000502894"/>
    </source>
</evidence>
<evidence type="ECO:0000313" key="3">
    <source>
        <dbReference type="EMBL" id="BCA96524.1"/>
    </source>
</evidence>
<evidence type="ECO:0000256" key="1">
    <source>
        <dbReference type="SAM" id="SignalP"/>
    </source>
</evidence>
<dbReference type="Gene3D" id="2.30.180.10">
    <property type="entry name" value="FAS1 domain"/>
    <property type="match status" value="1"/>
</dbReference>
<dbReference type="EMBL" id="AP022839">
    <property type="protein sequence ID" value="BCA96524.1"/>
    <property type="molecule type" value="Genomic_DNA"/>
</dbReference>
<feature type="signal peptide" evidence="1">
    <location>
        <begin position="1"/>
        <end position="22"/>
    </location>
</feature>
<feature type="domain" description="FAS1" evidence="2">
    <location>
        <begin position="24"/>
        <end position="153"/>
    </location>
</feature>
<evidence type="ECO:0000259" key="2">
    <source>
        <dbReference type="PROSITE" id="PS50213"/>
    </source>
</evidence>
<protein>
    <recommendedName>
        <fullName evidence="2">FAS1 domain-containing protein</fullName>
    </recommendedName>
</protein>
<dbReference type="RefSeq" id="WP_173237818.1">
    <property type="nucleotide sequence ID" value="NZ_AP022839.1"/>
</dbReference>
<accession>A0A6F8T763</accession>
<reference evidence="3" key="1">
    <citation type="journal article" date="2020" name="Microbiol. Resour. Announc.">
        <title>Complete Genome Sequence of Novel Psychrotolerant Legionella Strain TUM19329, Isolated from Antarctic Lake Sediment.</title>
        <authorList>
            <person name="Shimada S."/>
            <person name="Nakai R."/>
            <person name="Aoki K."/>
            <person name="Shimoeda N."/>
            <person name="Ohno G."/>
            <person name="Miyazaki Y."/>
            <person name="Kudoh S."/>
            <person name="Imura S."/>
            <person name="Watanabe K."/>
            <person name="Ishii Y."/>
            <person name="Tateda K."/>
        </authorList>
    </citation>
    <scope>NUCLEOTIDE SEQUENCE [LARGE SCALE GENOMIC DNA]</scope>
    <source>
        <strain evidence="3">TUM19329</strain>
    </source>
</reference>
<organism evidence="3 4">
    <name type="scientific">Legionella antarctica</name>
    <dbReference type="NCBI Taxonomy" id="2708020"/>
    <lineage>
        <taxon>Bacteria</taxon>
        <taxon>Pseudomonadati</taxon>
        <taxon>Pseudomonadota</taxon>
        <taxon>Gammaproteobacteria</taxon>
        <taxon>Legionellales</taxon>
        <taxon>Legionellaceae</taxon>
        <taxon>Legionella</taxon>
    </lineage>
</organism>
<keyword evidence="1" id="KW-0732">Signal</keyword>
<dbReference type="Pfam" id="PF02469">
    <property type="entry name" value="Fasciclin"/>
    <property type="match status" value="1"/>
</dbReference>
<dbReference type="PROSITE" id="PS50213">
    <property type="entry name" value="FAS1"/>
    <property type="match status" value="1"/>
</dbReference>
<dbReference type="AlphaFoldDB" id="A0A6F8T763"/>
<dbReference type="Proteomes" id="UP000502894">
    <property type="component" value="Chromosome"/>
</dbReference>
<sequence>MKGLIKFMGILLAGFISISAYATDMNIVQIASGNKDFSTLVSLLKQADLVATLEGKGPFTVFAPTNEAFAAIPKEQLDALAADPATLKSVLLYHVVSGDVTSDKIKAGMVPTVEGQSIDVTLNDGKVFVNGAEVVKADIKASNGVIHVINQVIMPPKK</sequence>
<gene>
    <name evidence="3" type="ORF">TUM19329_28850</name>
</gene>
<keyword evidence="4" id="KW-1185">Reference proteome</keyword>